<name>A0A1I6MXQ8_9BACT</name>
<evidence type="ECO:0000256" key="9">
    <source>
        <dbReference type="ARBA" id="ARBA00048090"/>
    </source>
</evidence>
<dbReference type="Pfam" id="PF01202">
    <property type="entry name" value="SKI"/>
    <property type="match status" value="1"/>
</dbReference>
<evidence type="ECO:0000256" key="5">
    <source>
        <dbReference type="ARBA" id="ARBA00022741"/>
    </source>
</evidence>
<dbReference type="Proteomes" id="UP000199024">
    <property type="component" value="Unassembled WGS sequence"/>
</dbReference>
<evidence type="ECO:0000256" key="8">
    <source>
        <dbReference type="ARBA" id="ARBA00023064"/>
    </source>
</evidence>
<proteinExistence type="inferred from homology"/>
<comment type="catalytic activity">
    <reaction evidence="9 10">
        <text>D-gluconate + ATP = 6-phospho-D-gluconate + ADP + H(+)</text>
        <dbReference type="Rhea" id="RHEA:19433"/>
        <dbReference type="ChEBI" id="CHEBI:15378"/>
        <dbReference type="ChEBI" id="CHEBI:18391"/>
        <dbReference type="ChEBI" id="CHEBI:30616"/>
        <dbReference type="ChEBI" id="CHEBI:58759"/>
        <dbReference type="ChEBI" id="CHEBI:456216"/>
        <dbReference type="EC" id="2.7.1.12"/>
    </reaction>
</comment>
<dbReference type="PANTHER" id="PTHR43442:SF3">
    <property type="entry name" value="GLUCONOKINASE-RELATED"/>
    <property type="match status" value="1"/>
</dbReference>
<dbReference type="AlphaFoldDB" id="A0A1I6MXQ8"/>
<protein>
    <recommendedName>
        <fullName evidence="3 10">Gluconokinase</fullName>
        <ecNumber evidence="3 10">2.7.1.12</ecNumber>
    </recommendedName>
</protein>
<dbReference type="EMBL" id="FOZL01000002">
    <property type="protein sequence ID" value="SFS20492.1"/>
    <property type="molecule type" value="Genomic_DNA"/>
</dbReference>
<comment type="pathway">
    <text evidence="1">Carbohydrate acid metabolism.</text>
</comment>
<evidence type="ECO:0000313" key="12">
    <source>
        <dbReference type="Proteomes" id="UP000199024"/>
    </source>
</evidence>
<dbReference type="FunFam" id="3.40.50.300:FF:000522">
    <property type="entry name" value="Gluconokinase"/>
    <property type="match status" value="1"/>
</dbReference>
<dbReference type="PANTHER" id="PTHR43442">
    <property type="entry name" value="GLUCONOKINASE-RELATED"/>
    <property type="match status" value="1"/>
</dbReference>
<dbReference type="GO" id="GO:0005737">
    <property type="term" value="C:cytoplasm"/>
    <property type="evidence" value="ECO:0007669"/>
    <property type="project" value="TreeGrafter"/>
</dbReference>
<dbReference type="GO" id="GO:0005524">
    <property type="term" value="F:ATP binding"/>
    <property type="evidence" value="ECO:0007669"/>
    <property type="project" value="UniProtKB-KW"/>
</dbReference>
<keyword evidence="6 10" id="KW-0418">Kinase</keyword>
<dbReference type="InterPro" id="IPR031322">
    <property type="entry name" value="Shikimate/glucono_kinase"/>
</dbReference>
<comment type="similarity">
    <text evidence="2 10">Belongs to the gluconokinase GntK/GntV family.</text>
</comment>
<dbReference type="InterPro" id="IPR006001">
    <property type="entry name" value="Therm_gnt_kin"/>
</dbReference>
<evidence type="ECO:0000256" key="3">
    <source>
        <dbReference type="ARBA" id="ARBA00012054"/>
    </source>
</evidence>
<dbReference type="RefSeq" id="WP_089842261.1">
    <property type="nucleotide sequence ID" value="NZ_FOZL01000002.1"/>
</dbReference>
<dbReference type="Gene3D" id="3.40.50.300">
    <property type="entry name" value="P-loop containing nucleotide triphosphate hydrolases"/>
    <property type="match status" value="1"/>
</dbReference>
<gene>
    <name evidence="11" type="ORF">SAMN05421771_3661</name>
</gene>
<keyword evidence="7 10" id="KW-0067">ATP-binding</keyword>
<dbReference type="CDD" id="cd02021">
    <property type="entry name" value="GntK"/>
    <property type="match status" value="1"/>
</dbReference>
<sequence>MIVVIMGVSGSGKSTIGGLLAERIGTVFADADDFHPQANKDKMAAGHPLNDEDRQPWLEDLNRLLKSWYEGSGSGVLACSALKEKYRDTLKTGIPEGKVHFVLLEGDPKLIEERMKARPGHYMKANMLASQIATLEVPADALKVKNIGPPEEVVTGILRDLTAKG</sequence>
<dbReference type="OrthoDB" id="9800332at2"/>
<evidence type="ECO:0000256" key="4">
    <source>
        <dbReference type="ARBA" id="ARBA00022679"/>
    </source>
</evidence>
<evidence type="ECO:0000256" key="10">
    <source>
        <dbReference type="RuleBase" id="RU363066"/>
    </source>
</evidence>
<organism evidence="11 12">
    <name type="scientific">Granulicella pectinivorans</name>
    <dbReference type="NCBI Taxonomy" id="474950"/>
    <lineage>
        <taxon>Bacteria</taxon>
        <taxon>Pseudomonadati</taxon>
        <taxon>Acidobacteriota</taxon>
        <taxon>Terriglobia</taxon>
        <taxon>Terriglobales</taxon>
        <taxon>Acidobacteriaceae</taxon>
        <taxon>Granulicella</taxon>
    </lineage>
</organism>
<dbReference type="InterPro" id="IPR027417">
    <property type="entry name" value="P-loop_NTPase"/>
</dbReference>
<dbReference type="EC" id="2.7.1.12" evidence="3 10"/>
<keyword evidence="5 10" id="KW-0547">Nucleotide-binding</keyword>
<evidence type="ECO:0000256" key="7">
    <source>
        <dbReference type="ARBA" id="ARBA00022840"/>
    </source>
</evidence>
<keyword evidence="4 10" id="KW-0808">Transferase</keyword>
<dbReference type="STRING" id="474950.SAMN05421771_3661"/>
<dbReference type="GO" id="GO:0019521">
    <property type="term" value="P:D-gluconate metabolic process"/>
    <property type="evidence" value="ECO:0007669"/>
    <property type="project" value="UniProtKB-KW"/>
</dbReference>
<dbReference type="SUPFAM" id="SSF52540">
    <property type="entry name" value="P-loop containing nucleoside triphosphate hydrolases"/>
    <property type="match status" value="1"/>
</dbReference>
<dbReference type="GO" id="GO:0046316">
    <property type="term" value="F:gluconokinase activity"/>
    <property type="evidence" value="ECO:0007669"/>
    <property type="project" value="UniProtKB-EC"/>
</dbReference>
<evidence type="ECO:0000256" key="2">
    <source>
        <dbReference type="ARBA" id="ARBA00008420"/>
    </source>
</evidence>
<keyword evidence="12" id="KW-1185">Reference proteome</keyword>
<evidence type="ECO:0000256" key="6">
    <source>
        <dbReference type="ARBA" id="ARBA00022777"/>
    </source>
</evidence>
<accession>A0A1I6MXQ8</accession>
<evidence type="ECO:0000256" key="1">
    <source>
        <dbReference type="ARBA" id="ARBA00004761"/>
    </source>
</evidence>
<keyword evidence="8" id="KW-0311">Gluconate utilization</keyword>
<evidence type="ECO:0000313" key="11">
    <source>
        <dbReference type="EMBL" id="SFS20492.1"/>
    </source>
</evidence>
<reference evidence="11 12" key="1">
    <citation type="submission" date="2016-10" db="EMBL/GenBank/DDBJ databases">
        <authorList>
            <person name="de Groot N.N."/>
        </authorList>
    </citation>
    <scope>NUCLEOTIDE SEQUENCE [LARGE SCALE GENOMIC DNA]</scope>
    <source>
        <strain evidence="11 12">DSM 21001</strain>
    </source>
</reference>
<dbReference type="NCBIfam" id="TIGR01313">
    <property type="entry name" value="therm_gnt_kin"/>
    <property type="match status" value="1"/>
</dbReference>